<feature type="region of interest" description="Disordered" evidence="1">
    <location>
        <begin position="266"/>
        <end position="300"/>
    </location>
</feature>
<evidence type="ECO:0000256" key="1">
    <source>
        <dbReference type="SAM" id="MobiDB-lite"/>
    </source>
</evidence>
<proteinExistence type="predicted"/>
<feature type="compositionally biased region" description="Polar residues" evidence="1">
    <location>
        <begin position="281"/>
        <end position="290"/>
    </location>
</feature>
<dbReference type="AlphaFoldDB" id="A0A2N9M5D6"/>
<evidence type="ECO:0000313" key="2">
    <source>
        <dbReference type="EMBL" id="SPE30693.1"/>
    </source>
</evidence>
<reference evidence="3" key="1">
    <citation type="submission" date="2018-02" db="EMBL/GenBank/DDBJ databases">
        <authorList>
            <person name="Hausmann B."/>
        </authorList>
    </citation>
    <scope>NUCLEOTIDE SEQUENCE [LARGE SCALE GENOMIC DNA]</scope>
    <source>
        <strain evidence="3">Peat soil MAG SbA5</strain>
    </source>
</reference>
<accession>A0A2N9M5D6</accession>
<organism evidence="2 3">
    <name type="scientific">Candidatus Sulfuritelmatomonas gaucii</name>
    <dbReference type="NCBI Taxonomy" id="2043161"/>
    <lineage>
        <taxon>Bacteria</taxon>
        <taxon>Pseudomonadati</taxon>
        <taxon>Acidobacteriota</taxon>
        <taxon>Terriglobia</taxon>
        <taxon>Terriglobales</taxon>
        <taxon>Acidobacteriaceae</taxon>
        <taxon>Candidatus Sulfuritelmatomonas</taxon>
    </lineage>
</organism>
<gene>
    <name evidence="2" type="ORF">SBA5_80062</name>
</gene>
<dbReference type="EMBL" id="OKRB01000141">
    <property type="protein sequence ID" value="SPE30693.1"/>
    <property type="molecule type" value="Genomic_DNA"/>
</dbReference>
<name>A0A2N9M5D6_9BACT</name>
<sequence>MWGGWQWCSERVTREQGIERDGPLFEIGANVRSSQLLFEKGYGALPGEVRGGGVVACAGIAVEGVTGVEPMDFDVGVRRVNRFGNRGRNVGILAAEVQHDRAIGCFGSVFADLAAVVTDGGGGMKACRGKPGDAASEAVTDDANFLARRFGCVVDSGRHVDDGFLDVDFGDQAHGGLHVGAFVAELNAGLDAIKERGCDAQEAVVREAVGNGANVSIDAEDFLNDHEPGDGLARRARDVGAQRVAVRRVQNDGCAHWVASGGESSICGAPNAHQVDPATPTPSSKRTSSHPFAKCAKRVE</sequence>
<protein>
    <submittedName>
        <fullName evidence="2">Uncharacterized protein</fullName>
    </submittedName>
</protein>
<dbReference type="Proteomes" id="UP000239735">
    <property type="component" value="Unassembled WGS sequence"/>
</dbReference>
<evidence type="ECO:0000313" key="3">
    <source>
        <dbReference type="Proteomes" id="UP000239735"/>
    </source>
</evidence>